<keyword evidence="2" id="KW-1185">Reference proteome</keyword>
<gene>
    <name evidence="1" type="ORF">HETIRDRAFT_408623</name>
</gene>
<dbReference type="InParanoid" id="W4KFH3"/>
<dbReference type="PANTHER" id="PTHR28122">
    <property type="entry name" value="E3 UBIQUITIN-PROTEIN LIGASE SUBSTRATE RECEPTOR MMS22"/>
    <property type="match status" value="1"/>
</dbReference>
<dbReference type="Pfam" id="PF09462">
    <property type="entry name" value="Mus7"/>
    <property type="match status" value="1"/>
</dbReference>
<evidence type="ECO:0000313" key="1">
    <source>
        <dbReference type="EMBL" id="ETW84612.1"/>
    </source>
</evidence>
<dbReference type="InterPro" id="IPR019021">
    <property type="entry name" value="Mms22"/>
</dbReference>
<organism evidence="1 2">
    <name type="scientific">Heterobasidion irregulare (strain TC 32-1)</name>
    <dbReference type="NCBI Taxonomy" id="747525"/>
    <lineage>
        <taxon>Eukaryota</taxon>
        <taxon>Fungi</taxon>
        <taxon>Dikarya</taxon>
        <taxon>Basidiomycota</taxon>
        <taxon>Agaricomycotina</taxon>
        <taxon>Agaricomycetes</taxon>
        <taxon>Russulales</taxon>
        <taxon>Bondarzewiaceae</taxon>
        <taxon>Heterobasidion</taxon>
        <taxon>Heterobasidion annosum species complex</taxon>
    </lineage>
</organism>
<accession>W4KFH3</accession>
<dbReference type="GO" id="GO:0031297">
    <property type="term" value="P:replication fork processing"/>
    <property type="evidence" value="ECO:0007669"/>
    <property type="project" value="InterPro"/>
</dbReference>
<dbReference type="HOGENOM" id="CLU_683454_0_0_1"/>
<dbReference type="PANTHER" id="PTHR28122:SF1">
    <property type="entry name" value="E3 UBIQUITIN-PROTEIN LIGASE SUBSTRATE RECEPTOR MMS22"/>
    <property type="match status" value="1"/>
</dbReference>
<dbReference type="EMBL" id="KI925456">
    <property type="protein sequence ID" value="ETW84612.1"/>
    <property type="molecule type" value="Genomic_DNA"/>
</dbReference>
<dbReference type="GO" id="GO:0035361">
    <property type="term" value="C:Cul8-RING ubiquitin ligase complex"/>
    <property type="evidence" value="ECO:0007669"/>
    <property type="project" value="TreeGrafter"/>
</dbReference>
<proteinExistence type="predicted"/>
<dbReference type="GO" id="GO:0000724">
    <property type="term" value="P:double-strand break repair via homologous recombination"/>
    <property type="evidence" value="ECO:0007669"/>
    <property type="project" value="TreeGrafter"/>
</dbReference>
<dbReference type="OrthoDB" id="2386201at2759"/>
<protein>
    <submittedName>
        <fullName evidence="1">Uncharacterized protein</fullName>
    </submittedName>
</protein>
<reference evidence="1 2" key="1">
    <citation type="journal article" date="2012" name="New Phytol.">
        <title>Insight into trade-off between wood decay and parasitism from the genome of a fungal forest pathogen.</title>
        <authorList>
            <person name="Olson A."/>
            <person name="Aerts A."/>
            <person name="Asiegbu F."/>
            <person name="Belbahri L."/>
            <person name="Bouzid O."/>
            <person name="Broberg A."/>
            <person name="Canback B."/>
            <person name="Coutinho P.M."/>
            <person name="Cullen D."/>
            <person name="Dalman K."/>
            <person name="Deflorio G."/>
            <person name="van Diepen L.T."/>
            <person name="Dunand C."/>
            <person name="Duplessis S."/>
            <person name="Durling M."/>
            <person name="Gonthier P."/>
            <person name="Grimwood J."/>
            <person name="Fossdal C.G."/>
            <person name="Hansson D."/>
            <person name="Henrissat B."/>
            <person name="Hietala A."/>
            <person name="Himmelstrand K."/>
            <person name="Hoffmeister D."/>
            <person name="Hogberg N."/>
            <person name="James T.Y."/>
            <person name="Karlsson M."/>
            <person name="Kohler A."/>
            <person name="Kues U."/>
            <person name="Lee Y.H."/>
            <person name="Lin Y.C."/>
            <person name="Lind M."/>
            <person name="Lindquist E."/>
            <person name="Lombard V."/>
            <person name="Lucas S."/>
            <person name="Lunden K."/>
            <person name="Morin E."/>
            <person name="Murat C."/>
            <person name="Park J."/>
            <person name="Raffaello T."/>
            <person name="Rouze P."/>
            <person name="Salamov A."/>
            <person name="Schmutz J."/>
            <person name="Solheim H."/>
            <person name="Stahlberg J."/>
            <person name="Velez H."/>
            <person name="de Vries R.P."/>
            <person name="Wiebenga A."/>
            <person name="Woodward S."/>
            <person name="Yakovlev I."/>
            <person name="Garbelotto M."/>
            <person name="Martin F."/>
            <person name="Grigoriev I.V."/>
            <person name="Stenlid J."/>
        </authorList>
    </citation>
    <scope>NUCLEOTIDE SEQUENCE [LARGE SCALE GENOMIC DNA]</scope>
    <source>
        <strain evidence="1 2">TC 32-1</strain>
    </source>
</reference>
<dbReference type="eggNOG" id="ENOG502QSDS">
    <property type="taxonomic scope" value="Eukaryota"/>
</dbReference>
<name>W4KFH3_HETIT</name>
<dbReference type="RefSeq" id="XP_009544260.1">
    <property type="nucleotide sequence ID" value="XM_009545965.1"/>
</dbReference>
<sequence length="403" mass="45744">MEDILDWSGGMADSLITAYLEIDVQGPKVRVADQKRQAIRSLEILLACVRSVIETTSRGNEPTYPLPGYLQGSWVHRVLSVPGLAYDPVVGRALRELLQTFFDARNGAMPAADSSAPVNNSESQDEYGAFDLDLEDPDVLAALGGPVEPSPIEIKENATREIIASSVSPAIYHFISKYPTTPEDDPMPRQSWDDMDGWVDRWVDYSQICVKSGKQDWSSYLELGAFSWEKILDESWRRHVGLRFMYRLLQVDPHSYSAYRNQYLKVWIISLVCVNVTVEHQYTSLLLKTDKMNHPLLRDLPTTIDATLSRTEFQGFRLPFLRVVFKHLSDDLQINFGIPSGHNQLYLSYLASAFSAMRNNYEDKDGFVYRDFCKSVFVALKEFPLISAHSTLSYSVLWGKSMV</sequence>
<dbReference type="GO" id="GO:0005634">
    <property type="term" value="C:nucleus"/>
    <property type="evidence" value="ECO:0007669"/>
    <property type="project" value="InterPro"/>
</dbReference>
<dbReference type="Proteomes" id="UP000030671">
    <property type="component" value="Unassembled WGS sequence"/>
</dbReference>
<dbReference type="KEGG" id="hir:HETIRDRAFT_408623"/>
<dbReference type="AlphaFoldDB" id="W4KFH3"/>
<evidence type="ECO:0000313" key="2">
    <source>
        <dbReference type="Proteomes" id="UP000030671"/>
    </source>
</evidence>
<dbReference type="GeneID" id="20672692"/>